<evidence type="ECO:0000256" key="5">
    <source>
        <dbReference type="ARBA" id="ARBA00022825"/>
    </source>
</evidence>
<dbReference type="PRINTS" id="PR00861">
    <property type="entry name" value="ALYTICPTASE"/>
</dbReference>
<evidence type="ECO:0000256" key="3">
    <source>
        <dbReference type="ARBA" id="ARBA00022729"/>
    </source>
</evidence>
<dbReference type="RefSeq" id="WP_196201834.1">
    <property type="nucleotide sequence ID" value="NZ_JADPUN010000148.1"/>
</dbReference>
<dbReference type="SUPFAM" id="SSF50494">
    <property type="entry name" value="Trypsin-like serine proteases"/>
    <property type="match status" value="1"/>
</dbReference>
<organism evidence="11 12">
    <name type="scientific">Plantactinospora alkalitolerans</name>
    <dbReference type="NCBI Taxonomy" id="2789879"/>
    <lineage>
        <taxon>Bacteria</taxon>
        <taxon>Bacillati</taxon>
        <taxon>Actinomycetota</taxon>
        <taxon>Actinomycetes</taxon>
        <taxon>Micromonosporales</taxon>
        <taxon>Micromonosporaceae</taxon>
        <taxon>Plantactinospora</taxon>
    </lineage>
</organism>
<keyword evidence="6" id="KW-0865">Zymogen</keyword>
<dbReference type="PIRSF" id="PIRSF001134">
    <property type="entry name" value="Streptogrisin"/>
    <property type="match status" value="1"/>
</dbReference>
<evidence type="ECO:0000313" key="12">
    <source>
        <dbReference type="Proteomes" id="UP000638560"/>
    </source>
</evidence>
<feature type="domain" description="Peptidase S1" evidence="9">
    <location>
        <begin position="247"/>
        <end position="387"/>
    </location>
</feature>
<dbReference type="Pfam" id="PF02983">
    <property type="entry name" value="Pro_Al_protease"/>
    <property type="match status" value="1"/>
</dbReference>
<dbReference type="EMBL" id="JADPUN010000148">
    <property type="protein sequence ID" value="MBF9130257.1"/>
    <property type="molecule type" value="Genomic_DNA"/>
</dbReference>
<dbReference type="InterPro" id="IPR009003">
    <property type="entry name" value="Peptidase_S1_PA"/>
</dbReference>
<evidence type="ECO:0000256" key="6">
    <source>
        <dbReference type="ARBA" id="ARBA00023145"/>
    </source>
</evidence>
<evidence type="ECO:0000256" key="8">
    <source>
        <dbReference type="SAM" id="SignalP"/>
    </source>
</evidence>
<proteinExistence type="inferred from homology"/>
<sequence>MSERVVSHPRTKRPSRRSTLAMALAVVATVALVPTAAAAGPVDRPVLPAGAADSARTDGAATLAPAGGVADGSRADGAADMAGAIAEQRGISRDAAEKLLRAENANVRLANRLTTELGASSGGAYLSDGDLVVTVTDTSAAAKVTAAGAKARLVARGERQLQTIQQALETAASEPNTTWGVDPETNQVVVSLPASGAKNATQRSAARKFGAAVRFETSAGQIQPNVGISSADALGGCSVGFTATDFTFNYIITAGHCTQGFPHWTLPNGQDVGPSLESNYPENDYGLIWMNGASVWPTGVINLWNGTNRSIHGWATAVSGLSVCNSGKTTGFRCGSVLRTNVTVNGTGGTVRQMVETNICTLGGDSGGPLFGNNTAYGLNSHANRNGSQCNATPRTWHQPVGEAINAYQVVIYGAS</sequence>
<dbReference type="InterPro" id="IPR006311">
    <property type="entry name" value="TAT_signal"/>
</dbReference>
<name>A0ABS0GWJ6_9ACTN</name>
<keyword evidence="7" id="KW-1015">Disulfide bond</keyword>
<dbReference type="Proteomes" id="UP000638560">
    <property type="component" value="Unassembled WGS sequence"/>
</dbReference>
<accession>A0ABS0GWJ6</accession>
<evidence type="ECO:0000256" key="1">
    <source>
        <dbReference type="ARBA" id="ARBA00007664"/>
    </source>
</evidence>
<evidence type="ECO:0000259" key="10">
    <source>
        <dbReference type="Pfam" id="PF02983"/>
    </source>
</evidence>
<keyword evidence="5" id="KW-0720">Serine protease</keyword>
<comment type="similarity">
    <text evidence="1">Belongs to the peptidase S1 family.</text>
</comment>
<dbReference type="InterPro" id="IPR043504">
    <property type="entry name" value="Peptidase_S1_PA_chymotrypsin"/>
</dbReference>
<dbReference type="PROSITE" id="PS51318">
    <property type="entry name" value="TAT"/>
    <property type="match status" value="1"/>
</dbReference>
<dbReference type="Gene3D" id="2.40.10.10">
    <property type="entry name" value="Trypsin-like serine proteases"/>
    <property type="match status" value="2"/>
</dbReference>
<dbReference type="InterPro" id="IPR001316">
    <property type="entry name" value="Pept_S1A_streptogrisin"/>
</dbReference>
<gene>
    <name evidence="11" type="ORF">I0C86_15020</name>
</gene>
<dbReference type="InterPro" id="IPR035070">
    <property type="entry name" value="Streptogrisin_prodomain"/>
</dbReference>
<dbReference type="Gene3D" id="3.30.300.50">
    <property type="match status" value="2"/>
</dbReference>
<feature type="domain" description="Peptidase S1A alpha-lytic prodomain" evidence="10">
    <location>
        <begin position="158"/>
        <end position="202"/>
    </location>
</feature>
<keyword evidence="12" id="KW-1185">Reference proteome</keyword>
<feature type="chain" id="PRO_5046384270" evidence="8">
    <location>
        <begin position="40"/>
        <end position="416"/>
    </location>
</feature>
<keyword evidence="4" id="KW-0378">Hydrolase</keyword>
<dbReference type="Pfam" id="PF00089">
    <property type="entry name" value="Trypsin"/>
    <property type="match status" value="1"/>
</dbReference>
<keyword evidence="3 8" id="KW-0732">Signal</keyword>
<evidence type="ECO:0000256" key="7">
    <source>
        <dbReference type="ARBA" id="ARBA00023157"/>
    </source>
</evidence>
<evidence type="ECO:0000313" key="11">
    <source>
        <dbReference type="EMBL" id="MBF9130257.1"/>
    </source>
</evidence>
<evidence type="ECO:0000259" key="9">
    <source>
        <dbReference type="Pfam" id="PF00089"/>
    </source>
</evidence>
<dbReference type="InterPro" id="IPR001254">
    <property type="entry name" value="Trypsin_dom"/>
</dbReference>
<reference evidence="11 12" key="1">
    <citation type="submission" date="2020-11" db="EMBL/GenBank/DDBJ databases">
        <title>A novel isolate from a Black sea contaminated sediment with potential to produce alkanes: Plantactinospora alkalitolerans sp. nov.</title>
        <authorList>
            <person name="Carro L."/>
            <person name="Veyisoglu A."/>
            <person name="Guven K."/>
            <person name="Schumann P."/>
            <person name="Klenk H.-P."/>
            <person name="Sahin N."/>
        </authorList>
    </citation>
    <scope>NUCLEOTIDE SEQUENCE [LARGE SCALE GENOMIC DNA]</scope>
    <source>
        <strain evidence="11 12">S1510</strain>
    </source>
</reference>
<dbReference type="CDD" id="cd21112">
    <property type="entry name" value="alphaLP-like"/>
    <property type="match status" value="1"/>
</dbReference>
<protein>
    <submittedName>
        <fullName evidence="11">S1 family peptidase</fullName>
    </submittedName>
</protein>
<evidence type="ECO:0000256" key="4">
    <source>
        <dbReference type="ARBA" id="ARBA00022801"/>
    </source>
</evidence>
<dbReference type="InterPro" id="IPR004236">
    <property type="entry name" value="Pept_S1_alpha_lytic"/>
</dbReference>
<feature type="signal peptide" evidence="8">
    <location>
        <begin position="1"/>
        <end position="39"/>
    </location>
</feature>
<evidence type="ECO:0000256" key="2">
    <source>
        <dbReference type="ARBA" id="ARBA00022670"/>
    </source>
</evidence>
<comment type="caution">
    <text evidence="11">The sequence shown here is derived from an EMBL/GenBank/DDBJ whole genome shotgun (WGS) entry which is preliminary data.</text>
</comment>
<keyword evidence="2" id="KW-0645">Protease</keyword>